<dbReference type="SMART" id="SM00906">
    <property type="entry name" value="Fungal_trans"/>
    <property type="match status" value="1"/>
</dbReference>
<dbReference type="EMBL" id="JABCKV010000002">
    <property type="protein sequence ID" value="KAG5648493.1"/>
    <property type="molecule type" value="Genomic_DNA"/>
</dbReference>
<dbReference type="AlphaFoldDB" id="A0A9P7KFF1"/>
<dbReference type="GO" id="GO:0008270">
    <property type="term" value="F:zinc ion binding"/>
    <property type="evidence" value="ECO:0007669"/>
    <property type="project" value="InterPro"/>
</dbReference>
<feature type="compositionally biased region" description="Low complexity" evidence="3">
    <location>
        <begin position="116"/>
        <end position="128"/>
    </location>
</feature>
<dbReference type="CDD" id="cd00067">
    <property type="entry name" value="GAL4"/>
    <property type="match status" value="1"/>
</dbReference>
<keyword evidence="1" id="KW-0479">Metal-binding</keyword>
<feature type="domain" description="Zn(2)-C6 fungal-type" evidence="5">
    <location>
        <begin position="34"/>
        <end position="60"/>
    </location>
</feature>
<feature type="transmembrane region" description="Helical" evidence="4">
    <location>
        <begin position="609"/>
        <end position="631"/>
    </location>
</feature>
<feature type="compositionally biased region" description="Low complexity" evidence="3">
    <location>
        <begin position="84"/>
        <end position="97"/>
    </location>
</feature>
<accession>A0A9P7KFF1</accession>
<organism evidence="6 7">
    <name type="scientific">Asterophora parasitica</name>
    <dbReference type="NCBI Taxonomy" id="117018"/>
    <lineage>
        <taxon>Eukaryota</taxon>
        <taxon>Fungi</taxon>
        <taxon>Dikarya</taxon>
        <taxon>Basidiomycota</taxon>
        <taxon>Agaricomycotina</taxon>
        <taxon>Agaricomycetes</taxon>
        <taxon>Agaricomycetidae</taxon>
        <taxon>Agaricales</taxon>
        <taxon>Tricholomatineae</taxon>
        <taxon>Lyophyllaceae</taxon>
        <taxon>Asterophora</taxon>
    </lineage>
</organism>
<dbReference type="InterPro" id="IPR001138">
    <property type="entry name" value="Zn2Cys6_DnaBD"/>
</dbReference>
<dbReference type="Pfam" id="PF00172">
    <property type="entry name" value="Zn_clus"/>
    <property type="match status" value="1"/>
</dbReference>
<dbReference type="PANTHER" id="PTHR46910">
    <property type="entry name" value="TRANSCRIPTION FACTOR PDR1"/>
    <property type="match status" value="1"/>
</dbReference>
<keyword evidence="7" id="KW-1185">Reference proteome</keyword>
<feature type="region of interest" description="Disordered" evidence="3">
    <location>
        <begin position="84"/>
        <end position="131"/>
    </location>
</feature>
<keyword evidence="4" id="KW-0472">Membrane</keyword>
<comment type="caution">
    <text evidence="6">The sequence shown here is derived from an EMBL/GenBank/DDBJ whole genome shotgun (WGS) entry which is preliminary data.</text>
</comment>
<dbReference type="InterPro" id="IPR050987">
    <property type="entry name" value="AtrR-like"/>
</dbReference>
<dbReference type="CDD" id="cd12148">
    <property type="entry name" value="fungal_TF_MHR"/>
    <property type="match status" value="1"/>
</dbReference>
<dbReference type="InterPro" id="IPR036864">
    <property type="entry name" value="Zn2-C6_fun-type_DNA-bd_sf"/>
</dbReference>
<evidence type="ECO:0000256" key="3">
    <source>
        <dbReference type="SAM" id="MobiDB-lite"/>
    </source>
</evidence>
<dbReference type="Pfam" id="PF04082">
    <property type="entry name" value="Fungal_trans"/>
    <property type="match status" value="1"/>
</dbReference>
<dbReference type="GO" id="GO:0000981">
    <property type="term" value="F:DNA-binding transcription factor activity, RNA polymerase II-specific"/>
    <property type="evidence" value="ECO:0007669"/>
    <property type="project" value="InterPro"/>
</dbReference>
<reference evidence="6" key="2">
    <citation type="submission" date="2021-10" db="EMBL/GenBank/DDBJ databases">
        <title>Phylogenomics reveals ancestral predisposition of the termite-cultivated fungus Termitomyces towards a domesticated lifestyle.</title>
        <authorList>
            <person name="Auxier B."/>
            <person name="Grum-Grzhimaylo A."/>
            <person name="Cardenas M.E."/>
            <person name="Lodge J.D."/>
            <person name="Laessoe T."/>
            <person name="Pedersen O."/>
            <person name="Smith M.E."/>
            <person name="Kuyper T.W."/>
            <person name="Franco-Molano E.A."/>
            <person name="Baroni T.J."/>
            <person name="Aanen D.K."/>
        </authorList>
    </citation>
    <scope>NUCLEOTIDE SEQUENCE</scope>
    <source>
        <strain evidence="6">AP01</strain>
        <tissue evidence="6">Mycelium</tissue>
    </source>
</reference>
<evidence type="ECO:0000313" key="6">
    <source>
        <dbReference type="EMBL" id="KAG5648493.1"/>
    </source>
</evidence>
<evidence type="ECO:0000256" key="4">
    <source>
        <dbReference type="SAM" id="Phobius"/>
    </source>
</evidence>
<keyword evidence="2" id="KW-0539">Nucleus</keyword>
<dbReference type="OrthoDB" id="4456959at2759"/>
<protein>
    <recommendedName>
        <fullName evidence="5">Zn(2)-C6 fungal-type domain-containing protein</fullName>
    </recommendedName>
</protein>
<gene>
    <name evidence="6" type="ORF">DXG03_003104</name>
</gene>
<evidence type="ECO:0000256" key="2">
    <source>
        <dbReference type="ARBA" id="ARBA00023242"/>
    </source>
</evidence>
<keyword evidence="4" id="KW-0812">Transmembrane</keyword>
<reference evidence="6" key="1">
    <citation type="submission" date="2020-07" db="EMBL/GenBank/DDBJ databases">
        <authorList>
            <person name="Nieuwenhuis M."/>
            <person name="Van De Peppel L.J.J."/>
        </authorList>
    </citation>
    <scope>NUCLEOTIDE SEQUENCE</scope>
    <source>
        <strain evidence="6">AP01</strain>
        <tissue evidence="6">Mycelium</tissue>
    </source>
</reference>
<evidence type="ECO:0000259" key="5">
    <source>
        <dbReference type="PROSITE" id="PS50048"/>
    </source>
</evidence>
<dbReference type="PROSITE" id="PS50048">
    <property type="entry name" value="ZN2_CY6_FUNGAL_2"/>
    <property type="match status" value="1"/>
</dbReference>
<dbReference type="Gene3D" id="4.10.240.10">
    <property type="entry name" value="Zn(2)-C6 fungal-type DNA-binding domain"/>
    <property type="match status" value="1"/>
</dbReference>
<dbReference type="Proteomes" id="UP000775547">
    <property type="component" value="Unassembled WGS sequence"/>
</dbReference>
<dbReference type="PANTHER" id="PTHR46910:SF38">
    <property type="entry name" value="ZN(2)-C6 FUNGAL-TYPE DOMAIN-CONTAINING PROTEIN"/>
    <property type="match status" value="1"/>
</dbReference>
<proteinExistence type="predicted"/>
<sequence>MTINLTEPDPSISPPAGHVNRATSAHKKRKIDRACDTCRRRKSKCDGPKMPDNVCTNCLQSLKPYELGAPVVRGSWKDLHLLQLQDDPPPLQSSSSRSEIKYPPESKSNPRRAPHLLDSLSSPGSASSEEPANFDIIEIESLSGLAQKLTLRGDETVAAEPQPESAYARFHGKSSSVGLVEATQRFKMMHILDALERDKDTPRACPDGFEMPPGGPSHRRPEFWTIPQNEREWEELHMECFDLFSFTVAKFPPPDLAMELIHLYFLHVNRRFPLLHQPTFNRQWKEHLHHTNVWFAAVCLGIFAVASRWSNDARVVPEGATIDTGDLNWGLAGWKYFSMGRDLFEVRRSLFYPATLFEIQTYSLYGIYIRGTPYFPLAWSIVGLGIRKAQDVGAHRKKVYQDTPTIDEELWKRAFWCLVVFDRVECALLGRGCSVGAEDFDVDIPLEVDDEYWEMEDPSMNFKQPEGIPAVVGAFNQLIKISRVLAFAIKTLYAVDRSKILFGLSPPRWRKEVLEQMDTALTQWVASLPEHLSWSKQKEGSPYMVDAATLQTSYHLIQMFIYQPFIPPFFSPSSSSKHLSSLGFSAMDKCVESARACARISETQTLRGLLAWPIHIYAAQICSVVLLVRIWDLKVQENMMRANGVEDVKPTIQVIEPLIADVNTFVRVLEWAEPRWGFISPFLNSDIVYRELPFLATQILAAALPSVPALGGTFGKPASIPNAGSIPIPISTRVSFG</sequence>
<evidence type="ECO:0000313" key="7">
    <source>
        <dbReference type="Proteomes" id="UP000775547"/>
    </source>
</evidence>
<feature type="region of interest" description="Disordered" evidence="3">
    <location>
        <begin position="1"/>
        <end position="30"/>
    </location>
</feature>
<dbReference type="GO" id="GO:0003677">
    <property type="term" value="F:DNA binding"/>
    <property type="evidence" value="ECO:0007669"/>
    <property type="project" value="InterPro"/>
</dbReference>
<dbReference type="SUPFAM" id="SSF57701">
    <property type="entry name" value="Zn2/Cys6 DNA-binding domain"/>
    <property type="match status" value="1"/>
</dbReference>
<keyword evidence="4" id="KW-1133">Transmembrane helix</keyword>
<evidence type="ECO:0000256" key="1">
    <source>
        <dbReference type="ARBA" id="ARBA00022723"/>
    </source>
</evidence>
<dbReference type="InterPro" id="IPR007219">
    <property type="entry name" value="XnlR_reg_dom"/>
</dbReference>
<dbReference type="GO" id="GO:0006351">
    <property type="term" value="P:DNA-templated transcription"/>
    <property type="evidence" value="ECO:0007669"/>
    <property type="project" value="InterPro"/>
</dbReference>
<dbReference type="SMART" id="SM00066">
    <property type="entry name" value="GAL4"/>
    <property type="match status" value="1"/>
</dbReference>
<name>A0A9P7KFF1_9AGAR</name>